<evidence type="ECO:0000256" key="1">
    <source>
        <dbReference type="SAM" id="MobiDB-lite"/>
    </source>
</evidence>
<protein>
    <submittedName>
        <fullName evidence="2">Uncharacterized protein</fullName>
    </submittedName>
</protein>
<name>A0A7S4UWZ8_9DINO</name>
<accession>A0A7S4UWZ8</accession>
<dbReference type="EMBL" id="HBNR01024615">
    <property type="protein sequence ID" value="CAE4576900.1"/>
    <property type="molecule type" value="Transcribed_RNA"/>
</dbReference>
<reference evidence="2" key="1">
    <citation type="submission" date="2021-01" db="EMBL/GenBank/DDBJ databases">
        <authorList>
            <person name="Corre E."/>
            <person name="Pelletier E."/>
            <person name="Niang G."/>
            <person name="Scheremetjew M."/>
            <person name="Finn R."/>
            <person name="Kale V."/>
            <person name="Holt S."/>
            <person name="Cochrane G."/>
            <person name="Meng A."/>
            <person name="Brown T."/>
            <person name="Cohen L."/>
        </authorList>
    </citation>
    <scope>NUCLEOTIDE SEQUENCE</scope>
    <source>
        <strain evidence="2">CCMP3105</strain>
    </source>
</reference>
<sequence>MGRPALCLDAAPSPARAVAACSRKRPRDLAHGVLEHFLAPAAASGGLCAAALALGTDEAAVRRAVEQLLLAAEAARAARDGPLLPANASPVTPDSGGAAAPVLAPRGQGSLTQLEVPAAQATPATADFGAGAAALRPPAQQGSLTQLGVMAAQAAPAAPDSGGAVAALLPQREQGSLAQFGLTAAPVSPASHVHTEYEESSTQSSVPRATDTVGFGPLALGAHVHLHGVQGTTLEVRAAAAGNLPAAQEAGRHWAAPGGVCTAAPPVRSAGSAGEVAAQRMQIGNLHEFAGARHYIEGEIQRRITFRDDRGFSVRVKDTTGAVDIKFLGVAAHACRNLALHEGAHVRLEGWELFKIAPAYLRHAPQGQQREVVCRRPPPCLRVELLDDVGYSAREPPPVGDVLIRRLDGPQTPPILRAEVAAVGEAFDAASSEGQPLLGRRVWLRSPRDEASPRVQWVRWNAAAEGPQPAVGEVGRLLGAAGMGCYLSGGTWHRA</sequence>
<organism evidence="2">
    <name type="scientific">Alexandrium monilatum</name>
    <dbReference type="NCBI Taxonomy" id="311494"/>
    <lineage>
        <taxon>Eukaryota</taxon>
        <taxon>Sar</taxon>
        <taxon>Alveolata</taxon>
        <taxon>Dinophyceae</taxon>
        <taxon>Gonyaulacales</taxon>
        <taxon>Pyrocystaceae</taxon>
        <taxon>Alexandrium</taxon>
    </lineage>
</organism>
<feature type="region of interest" description="Disordered" evidence="1">
    <location>
        <begin position="82"/>
        <end position="102"/>
    </location>
</feature>
<gene>
    <name evidence="2" type="ORF">AMON00008_LOCUS16520</name>
</gene>
<evidence type="ECO:0000313" key="2">
    <source>
        <dbReference type="EMBL" id="CAE4576900.1"/>
    </source>
</evidence>
<proteinExistence type="predicted"/>
<dbReference type="AlphaFoldDB" id="A0A7S4UWZ8"/>